<feature type="compositionally biased region" description="Polar residues" evidence="2">
    <location>
        <begin position="385"/>
        <end position="402"/>
    </location>
</feature>
<dbReference type="GO" id="GO:0016554">
    <property type="term" value="P:cytidine to uridine editing"/>
    <property type="evidence" value="ECO:0007669"/>
    <property type="project" value="InterPro"/>
</dbReference>
<gene>
    <name evidence="4" type="ORF">SASPL_148099</name>
</gene>
<keyword evidence="5" id="KW-1185">Reference proteome</keyword>
<evidence type="ECO:0000313" key="4">
    <source>
        <dbReference type="EMBL" id="KAG6390365.1"/>
    </source>
</evidence>
<dbReference type="GO" id="GO:0005739">
    <property type="term" value="C:mitochondrion"/>
    <property type="evidence" value="ECO:0007669"/>
    <property type="project" value="TreeGrafter"/>
</dbReference>
<feature type="region of interest" description="Disordered" evidence="2">
    <location>
        <begin position="188"/>
        <end position="451"/>
    </location>
</feature>
<dbReference type="Proteomes" id="UP000298416">
    <property type="component" value="Unassembled WGS sequence"/>
</dbReference>
<sequence>MAFHPLRLRRALALSSSLLGQSSHGYKPQPFSFISAPRLPPSTPPAPPSMRRPFTSSTTLFRRAFNPETDEIGPDTILFEGCDYNHWLITVDFPRDSNTPREQMIETYINIAAQVFGRSIDTPNHLYSWIKSVEEAKKKIYALSTTTYQGFQVECSEETSEKFKSIPQVVFVLPDSYIDPVNKEYGGDKYVNGEIFPRPPPVHYGRRSNRDRRPREQNYGPPQQQNYGPREQNYGPPPQQNFGPPTQQNFGPPPQQNYGLPPRQNVRPPPQQNFGAPPQQNFGAPPQQNFGAPPQQNFGAPPKQNFGAPPQQNFGAPPQQNFGAPPQQNFGAPPQQNFGAPPQQNFGAPPQQNFRAPPQQNYGAPPYQNNASPQQQSYGPPQPSHTLQPHHSYGSPSQQSYMPNRREGYANPPNYAQEQGRHQSYSQPGQRGFTQDADYGSSQDGAFGQVSYDENKPVNLYSDDEEHSLHAVFFVHKLHDMAEEASLVFQFPGLSSLFMALGKKVCLL</sequence>
<feature type="compositionally biased region" description="Polar residues" evidence="2">
    <location>
        <begin position="310"/>
        <end position="371"/>
    </location>
</feature>
<feature type="compositionally biased region" description="Polar residues" evidence="2">
    <location>
        <begin position="240"/>
        <end position="250"/>
    </location>
</feature>
<dbReference type="PANTHER" id="PTHR31346">
    <property type="entry name" value="MULTIPLE ORGANELLAR RNA EDITING FACTOR 2, CHLOROPLASTIC-RELATED-RELATED"/>
    <property type="match status" value="1"/>
</dbReference>
<proteinExistence type="predicted"/>
<feature type="domain" description="MORF/ORRM1/DAG-like MORF" evidence="3">
    <location>
        <begin position="84"/>
        <end position="190"/>
    </location>
</feature>
<dbReference type="AlphaFoldDB" id="A0A8X8W971"/>
<comment type="caution">
    <text evidence="4">The sequence shown here is derived from an EMBL/GenBank/DDBJ whole genome shotgun (WGS) entry which is preliminary data.</text>
</comment>
<evidence type="ECO:0000256" key="2">
    <source>
        <dbReference type="SAM" id="MobiDB-lite"/>
    </source>
</evidence>
<evidence type="ECO:0000313" key="5">
    <source>
        <dbReference type="Proteomes" id="UP000298416"/>
    </source>
</evidence>
<protein>
    <recommendedName>
        <fullName evidence="3">MORF/ORRM1/DAG-like MORF domain-containing protein</fullName>
    </recommendedName>
</protein>
<reference evidence="4" key="2">
    <citation type="submission" date="2020-08" db="EMBL/GenBank/DDBJ databases">
        <title>Plant Genome Project.</title>
        <authorList>
            <person name="Zhang R.-G."/>
        </authorList>
    </citation>
    <scope>NUCLEOTIDE SEQUENCE</scope>
    <source>
        <strain evidence="4">Huo1</strain>
        <tissue evidence="4">Leaf</tissue>
    </source>
</reference>
<feature type="compositionally biased region" description="Polar residues" evidence="2">
    <location>
        <begin position="414"/>
        <end position="433"/>
    </location>
</feature>
<accession>A0A8X8W971</accession>
<organism evidence="4">
    <name type="scientific">Salvia splendens</name>
    <name type="common">Scarlet sage</name>
    <dbReference type="NCBI Taxonomy" id="180675"/>
    <lineage>
        <taxon>Eukaryota</taxon>
        <taxon>Viridiplantae</taxon>
        <taxon>Streptophyta</taxon>
        <taxon>Embryophyta</taxon>
        <taxon>Tracheophyta</taxon>
        <taxon>Spermatophyta</taxon>
        <taxon>Magnoliopsida</taxon>
        <taxon>eudicotyledons</taxon>
        <taxon>Gunneridae</taxon>
        <taxon>Pentapetalae</taxon>
        <taxon>asterids</taxon>
        <taxon>lamiids</taxon>
        <taxon>Lamiales</taxon>
        <taxon>Lamiaceae</taxon>
        <taxon>Nepetoideae</taxon>
        <taxon>Mentheae</taxon>
        <taxon>Salviinae</taxon>
        <taxon>Salvia</taxon>
        <taxon>Salvia subgen. Calosphace</taxon>
        <taxon>core Calosphace</taxon>
    </lineage>
</organism>
<dbReference type="Pfam" id="PF21864">
    <property type="entry name" value="MORF_dom"/>
    <property type="match status" value="1"/>
</dbReference>
<dbReference type="EMBL" id="PNBA02000019">
    <property type="protein sequence ID" value="KAG6390365.1"/>
    <property type="molecule type" value="Genomic_DNA"/>
</dbReference>
<dbReference type="InterPro" id="IPR039206">
    <property type="entry name" value="MORF/ORRM1/DAG-like"/>
</dbReference>
<evidence type="ECO:0000256" key="1">
    <source>
        <dbReference type="ARBA" id="ARBA00022946"/>
    </source>
</evidence>
<dbReference type="PANTHER" id="PTHR31346:SF5">
    <property type="entry name" value="MULTIPLE ORGANELLAR RNA EDITING FACTOR 1, MITOCHONDRIAL"/>
    <property type="match status" value="1"/>
</dbReference>
<name>A0A8X8W971_SALSN</name>
<dbReference type="GO" id="GO:0080156">
    <property type="term" value="P:mitochondrial mRNA modification"/>
    <property type="evidence" value="ECO:0007669"/>
    <property type="project" value="TreeGrafter"/>
</dbReference>
<keyword evidence="1" id="KW-0809">Transit peptide</keyword>
<dbReference type="InterPro" id="IPR054059">
    <property type="entry name" value="MORF/ORRM1/DAG-like_MORF"/>
</dbReference>
<evidence type="ECO:0000259" key="3">
    <source>
        <dbReference type="Pfam" id="PF21864"/>
    </source>
</evidence>
<reference evidence="4" key="1">
    <citation type="submission" date="2018-01" db="EMBL/GenBank/DDBJ databases">
        <authorList>
            <person name="Mao J.F."/>
        </authorList>
    </citation>
    <scope>NUCLEOTIDE SEQUENCE</scope>
    <source>
        <strain evidence="4">Huo1</strain>
        <tissue evidence="4">Leaf</tissue>
    </source>
</reference>
<feature type="compositionally biased region" description="Polar residues" evidence="2">
    <location>
        <begin position="278"/>
        <end position="298"/>
    </location>
</feature>